<dbReference type="KEGG" id="act:ACLA_008550"/>
<accession>A1CE18</accession>
<dbReference type="eggNOG" id="ENOG502SRBG">
    <property type="taxonomic scope" value="Eukaryota"/>
</dbReference>
<dbReference type="VEuPathDB" id="FungiDB:ACLA_008550"/>
<evidence type="ECO:0000313" key="1">
    <source>
        <dbReference type="EMBL" id="EAW12095.1"/>
    </source>
</evidence>
<dbReference type="HOGENOM" id="CLU_2793509_0_0_1"/>
<reference evidence="1 2" key="1">
    <citation type="journal article" date="2008" name="PLoS Genet.">
        <title>Genomic islands in the pathogenic filamentous fungus Aspergillus fumigatus.</title>
        <authorList>
            <person name="Fedorova N.D."/>
            <person name="Khaldi N."/>
            <person name="Joardar V.S."/>
            <person name="Maiti R."/>
            <person name="Amedeo P."/>
            <person name="Anderson M.J."/>
            <person name="Crabtree J."/>
            <person name="Silva J.C."/>
            <person name="Badger J.H."/>
            <person name="Albarraq A."/>
            <person name="Angiuoli S."/>
            <person name="Bussey H."/>
            <person name="Bowyer P."/>
            <person name="Cotty P.J."/>
            <person name="Dyer P.S."/>
            <person name="Egan A."/>
            <person name="Galens K."/>
            <person name="Fraser-Liggett C.M."/>
            <person name="Haas B.J."/>
            <person name="Inman J.M."/>
            <person name="Kent R."/>
            <person name="Lemieux S."/>
            <person name="Malavazi I."/>
            <person name="Orvis J."/>
            <person name="Roemer T."/>
            <person name="Ronning C.M."/>
            <person name="Sundaram J.P."/>
            <person name="Sutton G."/>
            <person name="Turner G."/>
            <person name="Venter J.C."/>
            <person name="White O.R."/>
            <person name="Whitty B.R."/>
            <person name="Youngman P."/>
            <person name="Wolfe K.H."/>
            <person name="Goldman G.H."/>
            <person name="Wortman J.R."/>
            <person name="Jiang B."/>
            <person name="Denning D.W."/>
            <person name="Nierman W.C."/>
        </authorList>
    </citation>
    <scope>NUCLEOTIDE SEQUENCE [LARGE SCALE GENOMIC DNA]</scope>
    <source>
        <strain evidence="2">ATCC 1007 / CBS 513.65 / DSM 816 / NCTC 3887 / NRRL 1</strain>
    </source>
</reference>
<dbReference type="GeneID" id="4705541"/>
<sequence length="68" mass="7664">MSYNQVFKSSFIKNIIKNRKTLSVKYATKTSAWRRTQLGKSIQENFSQAIEKSDVPANAAKAILATLK</sequence>
<organism evidence="1 2">
    <name type="scientific">Aspergillus clavatus (strain ATCC 1007 / CBS 513.65 / DSM 816 / NCTC 3887 / NRRL 1 / QM 1276 / 107)</name>
    <dbReference type="NCBI Taxonomy" id="344612"/>
    <lineage>
        <taxon>Eukaryota</taxon>
        <taxon>Fungi</taxon>
        <taxon>Dikarya</taxon>
        <taxon>Ascomycota</taxon>
        <taxon>Pezizomycotina</taxon>
        <taxon>Eurotiomycetes</taxon>
        <taxon>Eurotiomycetidae</taxon>
        <taxon>Eurotiales</taxon>
        <taxon>Aspergillaceae</taxon>
        <taxon>Aspergillus</taxon>
        <taxon>Aspergillus subgen. Fumigati</taxon>
    </lineage>
</organism>
<evidence type="ECO:0000313" key="2">
    <source>
        <dbReference type="Proteomes" id="UP000006701"/>
    </source>
</evidence>
<proteinExistence type="predicted"/>
<gene>
    <name evidence="1" type="ORF">ACLA_008550</name>
</gene>
<protein>
    <submittedName>
        <fullName evidence="1">Uncharacterized protein</fullName>
    </submittedName>
</protein>
<dbReference type="OMA" id="GEHISTK"/>
<dbReference type="RefSeq" id="XP_001273521.1">
    <property type="nucleotide sequence ID" value="XM_001273520.1"/>
</dbReference>
<dbReference type="AlphaFoldDB" id="A1CE18"/>
<dbReference type="EMBL" id="DS027051">
    <property type="protein sequence ID" value="EAW12095.1"/>
    <property type="molecule type" value="Genomic_DNA"/>
</dbReference>
<dbReference type="OrthoDB" id="5235678at2759"/>
<keyword evidence="2" id="KW-1185">Reference proteome</keyword>
<name>A1CE18_ASPCL</name>
<dbReference type="Proteomes" id="UP000006701">
    <property type="component" value="Unassembled WGS sequence"/>
</dbReference>